<accession>A0A4Y9ZW22</accession>
<evidence type="ECO:0000313" key="3">
    <source>
        <dbReference type="Proteomes" id="UP000298061"/>
    </source>
</evidence>
<feature type="compositionally biased region" description="Polar residues" evidence="1">
    <location>
        <begin position="529"/>
        <end position="538"/>
    </location>
</feature>
<evidence type="ECO:0000256" key="1">
    <source>
        <dbReference type="SAM" id="MobiDB-lite"/>
    </source>
</evidence>
<feature type="compositionally biased region" description="Low complexity" evidence="1">
    <location>
        <begin position="424"/>
        <end position="434"/>
    </location>
</feature>
<feature type="compositionally biased region" description="Basic residues" evidence="1">
    <location>
        <begin position="461"/>
        <end position="470"/>
    </location>
</feature>
<feature type="region of interest" description="Disordered" evidence="1">
    <location>
        <begin position="294"/>
        <end position="313"/>
    </location>
</feature>
<dbReference type="EMBL" id="SFCI01000718">
    <property type="protein sequence ID" value="TFY78253.1"/>
    <property type="molecule type" value="Genomic_DNA"/>
</dbReference>
<dbReference type="Proteomes" id="UP000298061">
    <property type="component" value="Unassembled WGS sequence"/>
</dbReference>
<feature type="compositionally biased region" description="Basic and acidic residues" evidence="1">
    <location>
        <begin position="370"/>
        <end position="382"/>
    </location>
</feature>
<dbReference type="AlphaFoldDB" id="A0A4Y9ZW22"/>
<reference evidence="2 3" key="1">
    <citation type="submission" date="2019-02" db="EMBL/GenBank/DDBJ databases">
        <title>Genome sequencing of the rare red list fungi Hericium alpestre (H. flagellum).</title>
        <authorList>
            <person name="Buettner E."/>
            <person name="Kellner H."/>
        </authorList>
    </citation>
    <scope>NUCLEOTIDE SEQUENCE [LARGE SCALE GENOMIC DNA]</scope>
    <source>
        <strain evidence="2 3">DSM 108284</strain>
    </source>
</reference>
<keyword evidence="3" id="KW-1185">Reference proteome</keyword>
<name>A0A4Y9ZW22_9AGAM</name>
<protein>
    <submittedName>
        <fullName evidence="2">Uncharacterized protein</fullName>
    </submittedName>
</protein>
<feature type="region of interest" description="Disordered" evidence="1">
    <location>
        <begin position="318"/>
        <end position="558"/>
    </location>
</feature>
<organism evidence="2 3">
    <name type="scientific">Hericium alpestre</name>
    <dbReference type="NCBI Taxonomy" id="135208"/>
    <lineage>
        <taxon>Eukaryota</taxon>
        <taxon>Fungi</taxon>
        <taxon>Dikarya</taxon>
        <taxon>Basidiomycota</taxon>
        <taxon>Agaricomycotina</taxon>
        <taxon>Agaricomycetes</taxon>
        <taxon>Russulales</taxon>
        <taxon>Hericiaceae</taxon>
        <taxon>Hericium</taxon>
    </lineage>
</organism>
<gene>
    <name evidence="2" type="ORF">EWM64_g5759</name>
</gene>
<feature type="compositionally biased region" description="Basic residues" evidence="1">
    <location>
        <begin position="435"/>
        <end position="444"/>
    </location>
</feature>
<evidence type="ECO:0000313" key="2">
    <source>
        <dbReference type="EMBL" id="TFY78253.1"/>
    </source>
</evidence>
<proteinExistence type="predicted"/>
<sequence length="558" mass="61555">MSAGALQSAIDALYRDSDTIVLTRRRWFETLLDSVRYADARPKVERYYYGPLTQILSTYAATIGDAESEATLVVIPQGWFEASMAISPFKTEVKRQSPDVVLTILKKNLNAEITDYGKALLPGWLEAKPLEESNDQRKADADEVRPTNVEGHLEGHTEALEFQRISKRVSRDLAQLCKQAFFAFHNFDEDVLHAILIYGMIFYCFRFIRPANWDSIQGNESECVGSPEPVHSNEDILLGNNINPRFLQALHLMTGPLNLPYQPSWFRLPPDYSDSAPGPDLSIAKKAIELYETPEIPGESSPEQPEKKQDGEDSYILSSANSTDTVGSQFTGPTPSRKPNQRGRTRHASPDDSPLLHRGKLKSMRPTGRTRLDAPNSDHREGFITLHIPVRSRTNAGTLSGPDRIIKRMRNREGVLPPADKGSKAAADGAQKSKPGARKSRKRGRSDDADLANDDGQMQRKIGREKRPRFAQKPVADNGHASTSHTQDEGPAAAITLGYADTGHAEPATVPSQDAQEPVEPGTSHAVMDTQSATQQGEEVSGHGGVVLHKSTRNKKAR</sequence>
<feature type="compositionally biased region" description="Polar residues" evidence="1">
    <location>
        <begin position="318"/>
        <end position="338"/>
    </location>
</feature>
<comment type="caution">
    <text evidence="2">The sequence shown here is derived from an EMBL/GenBank/DDBJ whole genome shotgun (WGS) entry which is preliminary data.</text>
</comment>